<dbReference type="Gene3D" id="1.10.8.10">
    <property type="entry name" value="DNA helicase RuvA subunit, C-terminal domain"/>
    <property type="match status" value="1"/>
</dbReference>
<dbReference type="OrthoDB" id="25887at2759"/>
<dbReference type="PROSITE" id="PS50033">
    <property type="entry name" value="UBX"/>
    <property type="match status" value="1"/>
</dbReference>
<evidence type="ECO:0000256" key="2">
    <source>
        <dbReference type="SAM" id="MobiDB-lite"/>
    </source>
</evidence>
<dbReference type="Gene3D" id="3.10.20.90">
    <property type="entry name" value="Phosphatidylinositol 3-kinase Catalytic Subunit, Chain A, domain 1"/>
    <property type="match status" value="1"/>
</dbReference>
<dbReference type="SMART" id="SM00166">
    <property type="entry name" value="UBX"/>
    <property type="match status" value="1"/>
</dbReference>
<feature type="region of interest" description="Disordered" evidence="2">
    <location>
        <begin position="1"/>
        <end position="25"/>
    </location>
</feature>
<dbReference type="EMBL" id="KQ100901">
    <property type="protein sequence ID" value="KMS93612.1"/>
    <property type="molecule type" value="Genomic_DNA"/>
</dbReference>
<sequence length="197" mass="22632">EDSRKCREQMEKEAADRAEHERRQAELREKLAEEEKIAQQQRAVEQLNANQQKLLRQFDNIVGTDSDVMVRLAFLQRFKWDLEITVAAFFEFEGNLHKIPQTPVVMQPSPAPSPSSSKTLIQFVFPNGSTEVAEFKLTDTLWIVFAWVFTRAEKFSGQNGFSLKSADGRYAYQESDYDQTLEALRLTPKGIIKIVGE</sequence>
<gene>
    <name evidence="4" type="ORF">BVRB_029720</name>
</gene>
<dbReference type="CDD" id="cd01767">
    <property type="entry name" value="UBX"/>
    <property type="match status" value="1"/>
</dbReference>
<organism evidence="4 5">
    <name type="scientific">Beta vulgaris subsp. vulgaris</name>
    <name type="common">Beet</name>
    <dbReference type="NCBI Taxonomy" id="3555"/>
    <lineage>
        <taxon>Eukaryota</taxon>
        <taxon>Viridiplantae</taxon>
        <taxon>Streptophyta</taxon>
        <taxon>Embryophyta</taxon>
        <taxon>Tracheophyta</taxon>
        <taxon>Spermatophyta</taxon>
        <taxon>Magnoliopsida</taxon>
        <taxon>eudicotyledons</taxon>
        <taxon>Gunneridae</taxon>
        <taxon>Pentapetalae</taxon>
        <taxon>Caryophyllales</taxon>
        <taxon>Chenopodiaceae</taxon>
        <taxon>Betoideae</taxon>
        <taxon>Beta</taxon>
    </lineage>
</organism>
<dbReference type="Gramene" id="KMS93612">
    <property type="protein sequence ID" value="KMS93612"/>
    <property type="gene ID" value="BVRB_029720"/>
</dbReference>
<feature type="non-terminal residue" evidence="4">
    <location>
        <position position="1"/>
    </location>
</feature>
<evidence type="ECO:0000313" key="5">
    <source>
        <dbReference type="Proteomes" id="UP000035740"/>
    </source>
</evidence>
<name>A0A0J8B147_BETVV</name>
<keyword evidence="1" id="KW-0833">Ubl conjugation pathway</keyword>
<dbReference type="AlphaFoldDB" id="A0A0J8B147"/>
<reference evidence="4 5" key="1">
    <citation type="journal article" date="2014" name="Nature">
        <title>The genome of the recently domesticated crop plant sugar beet (Beta vulgaris).</title>
        <authorList>
            <person name="Dohm J.C."/>
            <person name="Minoche A.E."/>
            <person name="Holtgrawe D."/>
            <person name="Capella-Gutierrez S."/>
            <person name="Zakrzewski F."/>
            <person name="Tafer H."/>
            <person name="Rupp O."/>
            <person name="Sorensen T.R."/>
            <person name="Stracke R."/>
            <person name="Reinhardt R."/>
            <person name="Goesmann A."/>
            <person name="Kraft T."/>
            <person name="Schulz B."/>
            <person name="Stadler P.F."/>
            <person name="Schmidt T."/>
            <person name="Gabaldon T."/>
            <person name="Lehrach H."/>
            <person name="Weisshaar B."/>
            <person name="Himmelbauer H."/>
        </authorList>
    </citation>
    <scope>NUCLEOTIDE SEQUENCE [LARGE SCALE GENOMIC DNA]</scope>
    <source>
        <tissue evidence="4">Taproot</tissue>
    </source>
</reference>
<dbReference type="InterPro" id="IPR001012">
    <property type="entry name" value="UBX_dom"/>
</dbReference>
<accession>A0A0J8B147</accession>
<protein>
    <recommendedName>
        <fullName evidence="3">UBX domain-containing protein</fullName>
    </recommendedName>
</protein>
<keyword evidence="5" id="KW-1185">Reference proteome</keyword>
<feature type="domain" description="UBX" evidence="3">
    <location>
        <begin position="114"/>
        <end position="194"/>
    </location>
</feature>
<evidence type="ECO:0000313" key="4">
    <source>
        <dbReference type="EMBL" id="KMS93612.1"/>
    </source>
</evidence>
<dbReference type="InterPro" id="IPR029071">
    <property type="entry name" value="Ubiquitin-like_domsf"/>
</dbReference>
<proteinExistence type="predicted"/>
<evidence type="ECO:0000259" key="3">
    <source>
        <dbReference type="PROSITE" id="PS50033"/>
    </source>
</evidence>
<dbReference type="SUPFAM" id="SSF54236">
    <property type="entry name" value="Ubiquitin-like"/>
    <property type="match status" value="1"/>
</dbReference>
<dbReference type="Proteomes" id="UP000035740">
    <property type="component" value="Unassembled WGS sequence"/>
</dbReference>
<dbReference type="Pfam" id="PF00789">
    <property type="entry name" value="UBX"/>
    <property type="match status" value="1"/>
</dbReference>
<evidence type="ECO:0000256" key="1">
    <source>
        <dbReference type="ARBA" id="ARBA00022786"/>
    </source>
</evidence>